<keyword evidence="4" id="KW-1185">Reference proteome</keyword>
<organism evidence="3 4">
    <name type="scientific">Corynebacterium suedekumii</name>
    <dbReference type="NCBI Taxonomy" id="3049801"/>
    <lineage>
        <taxon>Bacteria</taxon>
        <taxon>Bacillati</taxon>
        <taxon>Actinomycetota</taxon>
        <taxon>Actinomycetes</taxon>
        <taxon>Mycobacteriales</taxon>
        <taxon>Corynebacteriaceae</taxon>
        <taxon>Corynebacterium</taxon>
    </lineage>
</organism>
<accession>A0ABY8VNQ7</accession>
<gene>
    <name evidence="3" type="ORF">QP029_02560</name>
</gene>
<dbReference type="Proteomes" id="UP001238805">
    <property type="component" value="Chromosome"/>
</dbReference>
<sequence length="166" mass="17174">MRKFRNTMTTLAVAGLVAAAPAVAHADVVDTYLAAIPAGQISCQQANNYWTDAGDYQSKRSQALLAANFHPRGGEIRDVLARVDEAAHRCGLIGGGATAPAAQNGQAPVPVQQGGQQVQAPAPGQAPAQAQGNTVSIGSQTFPVPEILAPVVNWLRDALGNLGIRF</sequence>
<keyword evidence="2" id="KW-0732">Signal</keyword>
<dbReference type="EMBL" id="CP126970">
    <property type="protein sequence ID" value="WIM70732.1"/>
    <property type="molecule type" value="Genomic_DNA"/>
</dbReference>
<feature type="signal peptide" evidence="2">
    <location>
        <begin position="1"/>
        <end position="26"/>
    </location>
</feature>
<evidence type="ECO:0000313" key="4">
    <source>
        <dbReference type="Proteomes" id="UP001238805"/>
    </source>
</evidence>
<feature type="region of interest" description="Disordered" evidence="1">
    <location>
        <begin position="101"/>
        <end position="133"/>
    </location>
</feature>
<name>A0ABY8VNQ7_9CORY</name>
<reference evidence="3 4" key="1">
    <citation type="submission" date="2023-05" db="EMBL/GenBank/DDBJ databases">
        <title>Corynebacterium suedekumii sp. nov. and Corynebacterium breve sp. nov. isolated from raw cow's milk.</title>
        <authorList>
            <person name="Baer M.K."/>
            <person name="Mehl L."/>
            <person name="Hellmuth R."/>
            <person name="Marke G."/>
            <person name="Lipski A."/>
        </authorList>
    </citation>
    <scope>NUCLEOTIDE SEQUENCE [LARGE SCALE GENOMIC DNA]</scope>
    <source>
        <strain evidence="3 4">LM112</strain>
    </source>
</reference>
<proteinExistence type="predicted"/>
<evidence type="ECO:0000313" key="3">
    <source>
        <dbReference type="EMBL" id="WIM70732.1"/>
    </source>
</evidence>
<feature type="chain" id="PRO_5047470609" description="Secreted protein" evidence="2">
    <location>
        <begin position="27"/>
        <end position="166"/>
    </location>
</feature>
<evidence type="ECO:0000256" key="1">
    <source>
        <dbReference type="SAM" id="MobiDB-lite"/>
    </source>
</evidence>
<dbReference type="RefSeq" id="WP_284875312.1">
    <property type="nucleotide sequence ID" value="NZ_CP126970.1"/>
</dbReference>
<evidence type="ECO:0008006" key="5">
    <source>
        <dbReference type="Google" id="ProtNLM"/>
    </source>
</evidence>
<evidence type="ECO:0000256" key="2">
    <source>
        <dbReference type="SAM" id="SignalP"/>
    </source>
</evidence>
<protein>
    <recommendedName>
        <fullName evidence="5">Secreted protein</fullName>
    </recommendedName>
</protein>